<dbReference type="PROSITE" id="PS51257">
    <property type="entry name" value="PROKAR_LIPOPROTEIN"/>
    <property type="match status" value="1"/>
</dbReference>
<dbReference type="InterPro" id="IPR006127">
    <property type="entry name" value="ZnuA-like"/>
</dbReference>
<gene>
    <name evidence="1" type="ORF">H8S00_00370</name>
</gene>
<dbReference type="PANTHER" id="PTHR42953">
    <property type="entry name" value="HIGH-AFFINITY ZINC UPTAKE SYSTEM PROTEIN ZNUA-RELATED"/>
    <property type="match status" value="1"/>
</dbReference>
<protein>
    <submittedName>
        <fullName evidence="1">Zinc ABC transporter substrate-binding protein</fullName>
    </submittedName>
</protein>
<dbReference type="InterPro" id="IPR050492">
    <property type="entry name" value="Bact_metal-bind_prot9"/>
</dbReference>
<keyword evidence="2" id="KW-1185">Reference proteome</keyword>
<comment type="caution">
    <text evidence="1">The sequence shown here is derived from an EMBL/GenBank/DDBJ whole genome shotgun (WGS) entry which is preliminary data.</text>
</comment>
<proteinExistence type="predicted"/>
<organism evidence="1 2">
    <name type="scientific">Eubacterium segne</name>
    <dbReference type="NCBI Taxonomy" id="2763045"/>
    <lineage>
        <taxon>Bacteria</taxon>
        <taxon>Bacillati</taxon>
        <taxon>Bacillota</taxon>
        <taxon>Clostridia</taxon>
        <taxon>Eubacteriales</taxon>
        <taxon>Eubacteriaceae</taxon>
        <taxon>Eubacterium</taxon>
    </lineage>
</organism>
<dbReference type="Proteomes" id="UP000597877">
    <property type="component" value="Unassembled WGS sequence"/>
</dbReference>
<dbReference type="EMBL" id="JACOOZ010000001">
    <property type="protein sequence ID" value="MBC5666455.1"/>
    <property type="molecule type" value="Genomic_DNA"/>
</dbReference>
<sequence>MKIKKITVWMIVMAMAVLTVGCGNKIPHNEKENKIKIMTTLFPYYDFARAVTKGIDNIEVELLVSPGQDDHSFEPTPADVVKINNADVFIYNGGGLETWVSTVLESLDNKSQTVIKMIDCVKPEIEVAAEKEEREKVFAVDDHDHGDENPEHEDEHHHEIDEHIWTSPVMAQKLVENICHNLSEKMPEYKDVFNKNSKDYINEIKNVDKEIRSITNKAHKKEIIFADKFPLKYFALEYGLKYYAAFDGCSGEMEPSAKTVAFLIDKVKAKDVHGIFYLELSSQAMADVICDDTGVKKYQFNSCHNITEKQFKEGITYVNLMKENANVLKKALNVK</sequence>
<dbReference type="Gene3D" id="3.40.50.1980">
    <property type="entry name" value="Nitrogenase molybdenum iron protein domain"/>
    <property type="match status" value="2"/>
</dbReference>
<accession>A0ABR7EYN2</accession>
<dbReference type="SUPFAM" id="SSF53807">
    <property type="entry name" value="Helical backbone' metal receptor"/>
    <property type="match status" value="1"/>
</dbReference>
<dbReference type="Pfam" id="PF01297">
    <property type="entry name" value="ZnuA"/>
    <property type="match status" value="1"/>
</dbReference>
<evidence type="ECO:0000313" key="1">
    <source>
        <dbReference type="EMBL" id="MBC5666455.1"/>
    </source>
</evidence>
<reference evidence="1 2" key="1">
    <citation type="submission" date="2020-08" db="EMBL/GenBank/DDBJ databases">
        <title>Genome public.</title>
        <authorList>
            <person name="Liu C."/>
            <person name="Sun Q."/>
        </authorList>
    </citation>
    <scope>NUCLEOTIDE SEQUENCE [LARGE SCALE GENOMIC DNA]</scope>
    <source>
        <strain evidence="1 2">BX4</strain>
    </source>
</reference>
<evidence type="ECO:0000313" key="2">
    <source>
        <dbReference type="Proteomes" id="UP000597877"/>
    </source>
</evidence>
<name>A0ABR7EYN2_9FIRM</name>
<dbReference type="RefSeq" id="WP_158576810.1">
    <property type="nucleotide sequence ID" value="NZ_JACOOZ010000001.1"/>
</dbReference>
<dbReference type="PANTHER" id="PTHR42953:SF8">
    <property type="entry name" value="ZINT DOMAIN-CONTAINING PROTEIN"/>
    <property type="match status" value="1"/>
</dbReference>